<protein>
    <recommendedName>
        <fullName evidence="2">F-box domain-containing protein</fullName>
    </recommendedName>
</protein>
<organism evidence="3 4">
    <name type="scientific">Caenorhabditis nigoni</name>
    <dbReference type="NCBI Taxonomy" id="1611254"/>
    <lineage>
        <taxon>Eukaryota</taxon>
        <taxon>Metazoa</taxon>
        <taxon>Ecdysozoa</taxon>
        <taxon>Nematoda</taxon>
        <taxon>Chromadorea</taxon>
        <taxon>Rhabditida</taxon>
        <taxon>Rhabditina</taxon>
        <taxon>Rhabditomorpha</taxon>
        <taxon>Rhabditoidea</taxon>
        <taxon>Rhabditidae</taxon>
        <taxon>Peloderinae</taxon>
        <taxon>Caenorhabditis</taxon>
    </lineage>
</organism>
<feature type="region of interest" description="Disordered" evidence="1">
    <location>
        <begin position="234"/>
        <end position="254"/>
    </location>
</feature>
<name>A0A2G5VKN1_9PELO</name>
<evidence type="ECO:0000313" key="4">
    <source>
        <dbReference type="Proteomes" id="UP000230233"/>
    </source>
</evidence>
<dbReference type="InterPro" id="IPR042317">
    <property type="entry name" value="She-1-like"/>
</dbReference>
<gene>
    <name evidence="3" type="primary">Cnig_chr_I.g2488</name>
    <name evidence="3" type="ORF">B9Z55_002488</name>
</gene>
<feature type="domain" description="F-box" evidence="2">
    <location>
        <begin position="18"/>
        <end position="58"/>
    </location>
</feature>
<dbReference type="InterPro" id="IPR001810">
    <property type="entry name" value="F-box_dom"/>
</dbReference>
<keyword evidence="4" id="KW-1185">Reference proteome</keyword>
<reference evidence="4" key="1">
    <citation type="submission" date="2017-10" db="EMBL/GenBank/DDBJ databases">
        <title>Rapid genome shrinkage in a self-fertile nematode reveals novel sperm competition proteins.</title>
        <authorList>
            <person name="Yin D."/>
            <person name="Schwarz E.M."/>
            <person name="Thomas C.G."/>
            <person name="Felde R.L."/>
            <person name="Korf I.F."/>
            <person name="Cutter A.D."/>
            <person name="Schartner C.M."/>
            <person name="Ralston E.J."/>
            <person name="Meyer B.J."/>
            <person name="Haag E.S."/>
        </authorList>
    </citation>
    <scope>NUCLEOTIDE SEQUENCE [LARGE SCALE GENOMIC DNA]</scope>
    <source>
        <strain evidence="4">JU1422</strain>
    </source>
</reference>
<dbReference type="Proteomes" id="UP000230233">
    <property type="component" value="Chromosome I"/>
</dbReference>
<accession>A0A2G5VKN1</accession>
<dbReference type="EMBL" id="PDUG01000001">
    <property type="protein sequence ID" value="PIC52339.1"/>
    <property type="molecule type" value="Genomic_DNA"/>
</dbReference>
<sequence>MTGKSSTDPIYDTNWPDMPPEIKLKCIRKLKFRDRLSLRCTAKAERSLVDSQKIDFTKARQIEFDVYNNANVVALLRKMKDGIESIKIDFHIEMEYSLDEILAVSHVQNVPYWHIKDYNETDSLRKVAQMWIDKNSEVGCTFQVSIEEKDGSFEVFLEHFTDRIVSKNEKRVRIHTNHPDRHILLERGLNDYVEDDDFPQFFRLLVIPTGMKESEYDENCKEWICKIDPEYYDDHDSESSFEEHDDEDDDVDFR</sequence>
<feature type="compositionally biased region" description="Acidic residues" evidence="1">
    <location>
        <begin position="243"/>
        <end position="254"/>
    </location>
</feature>
<evidence type="ECO:0000256" key="1">
    <source>
        <dbReference type="SAM" id="MobiDB-lite"/>
    </source>
</evidence>
<comment type="caution">
    <text evidence="3">The sequence shown here is derived from an EMBL/GenBank/DDBJ whole genome shotgun (WGS) entry which is preliminary data.</text>
</comment>
<evidence type="ECO:0000313" key="3">
    <source>
        <dbReference type="EMBL" id="PIC52339.1"/>
    </source>
</evidence>
<dbReference type="PANTHER" id="PTHR31006">
    <property type="entry name" value="F-BOX DOMAIN-CONTAINING PROTEIN-RELATED-RELATED"/>
    <property type="match status" value="1"/>
</dbReference>
<evidence type="ECO:0000259" key="2">
    <source>
        <dbReference type="SMART" id="SM00256"/>
    </source>
</evidence>
<dbReference type="PANTHER" id="PTHR31006:SF3">
    <property type="entry name" value="F-BOX DOMAIN-CONTAINING PROTEIN-RELATED"/>
    <property type="match status" value="1"/>
</dbReference>
<dbReference type="AlphaFoldDB" id="A0A2G5VKN1"/>
<dbReference type="Pfam" id="PF00646">
    <property type="entry name" value="F-box"/>
    <property type="match status" value="1"/>
</dbReference>
<dbReference type="SMART" id="SM00256">
    <property type="entry name" value="FBOX"/>
    <property type="match status" value="1"/>
</dbReference>
<proteinExistence type="predicted"/>